<dbReference type="GO" id="GO:0042393">
    <property type="term" value="F:histone binding"/>
    <property type="evidence" value="ECO:0007669"/>
    <property type="project" value="TreeGrafter"/>
</dbReference>
<keyword evidence="1" id="KW-0732">Signal</keyword>
<dbReference type="GO" id="GO:0005634">
    <property type="term" value="C:nucleus"/>
    <property type="evidence" value="ECO:0007669"/>
    <property type="project" value="TreeGrafter"/>
</dbReference>
<organism evidence="3 4">
    <name type="scientific">Enterobius vermicularis</name>
    <name type="common">Human pinworm</name>
    <dbReference type="NCBI Taxonomy" id="51028"/>
    <lineage>
        <taxon>Eukaryota</taxon>
        <taxon>Metazoa</taxon>
        <taxon>Ecdysozoa</taxon>
        <taxon>Nematoda</taxon>
        <taxon>Chromadorea</taxon>
        <taxon>Rhabditida</taxon>
        <taxon>Spirurina</taxon>
        <taxon>Oxyuridomorpha</taxon>
        <taxon>Oxyuroidea</taxon>
        <taxon>Oxyuridae</taxon>
        <taxon>Enterobius</taxon>
    </lineage>
</organism>
<protein>
    <recommendedName>
        <fullName evidence="2">SAM domain-containing protein</fullName>
    </recommendedName>
</protein>
<dbReference type="InterPro" id="IPR001660">
    <property type="entry name" value="SAM"/>
</dbReference>
<dbReference type="PANTHER" id="PTHR12247">
    <property type="entry name" value="POLYCOMB GROUP PROTEIN"/>
    <property type="match status" value="1"/>
</dbReference>
<dbReference type="EMBL" id="UXUI01009157">
    <property type="protein sequence ID" value="VDD93161.1"/>
    <property type="molecule type" value="Genomic_DNA"/>
</dbReference>
<reference evidence="3 4" key="1">
    <citation type="submission" date="2018-10" db="EMBL/GenBank/DDBJ databases">
        <authorList>
            <consortium name="Pathogen Informatics"/>
        </authorList>
    </citation>
    <scope>NUCLEOTIDE SEQUENCE [LARGE SCALE GENOMIC DNA]</scope>
</reference>
<dbReference type="GO" id="GO:0003682">
    <property type="term" value="F:chromatin binding"/>
    <property type="evidence" value="ECO:0007669"/>
    <property type="project" value="TreeGrafter"/>
</dbReference>
<feature type="chain" id="PRO_5018149924" description="SAM domain-containing protein" evidence="1">
    <location>
        <begin position="24"/>
        <end position="318"/>
    </location>
</feature>
<sequence>MSLSLFRFSVSLFGFSTVESANATETSLNSSIESNGDLGTAVGNISLSDEDLDTERCIYCDGFLRVKRLTSHPQYCSKKCRGRSADSSFQQSENRSPASANITSTSAVLPVPDATVYASPVRSAPVSPDAQQRPQRTLIIKMGSVTSPESPHASTLCQTTEDVTSAEARHAALHKPAPRVYLPSAPAFVVRAPQVSETQVTPPHAAGPSVHGPSTYAASVLDHTVPRNFDAREGNVLPDGHPRTWTCDEVATWVTRVTGTDAIGEKFRNQDVDGQSLLLMAESEGGIAALLTQKLLLKLGPVLKLEKALKDLIARNND</sequence>
<name>A0A3P6J0P6_ENTVE</name>
<dbReference type="PROSITE" id="PS50105">
    <property type="entry name" value="SAM_DOMAIN"/>
    <property type="match status" value="1"/>
</dbReference>
<evidence type="ECO:0000313" key="3">
    <source>
        <dbReference type="EMBL" id="VDD93161.1"/>
    </source>
</evidence>
<dbReference type="SUPFAM" id="SSF47769">
    <property type="entry name" value="SAM/Pointed domain"/>
    <property type="match status" value="1"/>
</dbReference>
<dbReference type="OrthoDB" id="5850258at2759"/>
<evidence type="ECO:0000259" key="2">
    <source>
        <dbReference type="PROSITE" id="PS50105"/>
    </source>
</evidence>
<dbReference type="STRING" id="51028.A0A3P6J0P6"/>
<feature type="domain" description="SAM" evidence="2">
    <location>
        <begin position="245"/>
        <end position="315"/>
    </location>
</feature>
<evidence type="ECO:0000313" key="4">
    <source>
        <dbReference type="Proteomes" id="UP000274131"/>
    </source>
</evidence>
<dbReference type="InterPro" id="IPR013761">
    <property type="entry name" value="SAM/pointed_sf"/>
</dbReference>
<dbReference type="Proteomes" id="UP000274131">
    <property type="component" value="Unassembled WGS sequence"/>
</dbReference>
<accession>A0A3P6J0P6</accession>
<dbReference type="Gene3D" id="1.10.150.50">
    <property type="entry name" value="Transcription Factor, Ets-1"/>
    <property type="match status" value="1"/>
</dbReference>
<dbReference type="PANTHER" id="PTHR12247:SF131">
    <property type="entry name" value="LD05287P"/>
    <property type="match status" value="1"/>
</dbReference>
<dbReference type="AlphaFoldDB" id="A0A3P6J0P6"/>
<proteinExistence type="predicted"/>
<keyword evidence="4" id="KW-1185">Reference proteome</keyword>
<dbReference type="InterPro" id="IPR050548">
    <property type="entry name" value="PcG_chromatin_remod_factors"/>
</dbReference>
<gene>
    <name evidence="3" type="ORF">EVEC_LOCUS7912</name>
</gene>
<dbReference type="GO" id="GO:0045892">
    <property type="term" value="P:negative regulation of DNA-templated transcription"/>
    <property type="evidence" value="ECO:0007669"/>
    <property type="project" value="TreeGrafter"/>
</dbReference>
<evidence type="ECO:0000256" key="1">
    <source>
        <dbReference type="SAM" id="SignalP"/>
    </source>
</evidence>
<feature type="signal peptide" evidence="1">
    <location>
        <begin position="1"/>
        <end position="23"/>
    </location>
</feature>